<dbReference type="Gene3D" id="2.60.120.260">
    <property type="entry name" value="Galactose-binding domain-like"/>
    <property type="match status" value="1"/>
</dbReference>
<gene>
    <name evidence="1" type="ORF">BE17_26130</name>
</gene>
<dbReference type="EMBL" id="JEMB01002246">
    <property type="protein sequence ID" value="KYF82489.1"/>
    <property type="molecule type" value="Genomic_DNA"/>
</dbReference>
<dbReference type="Proteomes" id="UP000075635">
    <property type="component" value="Unassembled WGS sequence"/>
</dbReference>
<evidence type="ECO:0000313" key="2">
    <source>
        <dbReference type="Proteomes" id="UP000075635"/>
    </source>
</evidence>
<proteinExistence type="predicted"/>
<accession>A0A150RQD6</accession>
<sequence>MLFNRSSSSIPVRTSSGLGSAGAWRRARHAALVALALLPASCADFDQGDGDLDDSSELSELAEGEIGEAAEELTLPFAIDRRKSLIVTDVDIVSQFSLQAVLQQLITQSGVSGLTPLTLFRRMMDTHRTTANGVFSSVQHCDAVAANTADIYPPGSSNPAEQPTGSINGWPVLCPRAVGDEAASDPFADANADSAYMATTLSNRFDLAPPDGSNCGEYRIVFARKGGASDSNSLQRNFIIFEARLPNPNPSQGRAACAPVVNFWLNQSDPAKSVTTRKNELLNFYFTGLTGFAPVVHIDHYGHAAGPDHGQIRTNEFLNGTSPPAAWSLREFRLIHGTSGSPSLNIVPSFVKDNPAARLFSPAASSDPRVTNFRSTVFPNVVERLAATDDINRFAYPSALPDSNNAGESLMIPLQNNYLNAIGTGTSTLRTNIENKLTTLLGSDLSGTAGNLSVDQIVARAESLACSGCHEPQDRDGNPASAFDVGVPSGPFPNTLVFTQTSEKTEPISASNPSGPRRFIISPALINVFLPFREKVMTDYLLNNVTLGFEKPGAWTSAQALLAVHTGRVKEGISSLEVRTPASFNAIVSPNFSTAGLTPVGNKIKLDLFISKVQPNPSWVGTIEVLISIPSAGINNQWVGNVVLNSLTRGAFNVITFPSLAAATVTALNAAPSDVKLQFNLNVTANSGPYYMDNVRFEN</sequence>
<comment type="caution">
    <text evidence="1">The sequence shown here is derived from an EMBL/GenBank/DDBJ whole genome shotgun (WGS) entry which is preliminary data.</text>
</comment>
<protein>
    <submittedName>
        <fullName evidence="1">Uncharacterized protein</fullName>
    </submittedName>
</protein>
<reference evidence="1 2" key="1">
    <citation type="submission" date="2014-02" db="EMBL/GenBank/DDBJ databases">
        <title>The small core and large imbalanced accessory genome model reveals a collaborative survival strategy of Sorangium cellulosum strains in nature.</title>
        <authorList>
            <person name="Han K."/>
            <person name="Peng R."/>
            <person name="Blom J."/>
            <person name="Li Y.-Z."/>
        </authorList>
    </citation>
    <scope>NUCLEOTIDE SEQUENCE [LARGE SCALE GENOMIC DNA]</scope>
    <source>
        <strain evidence="1 2">So0011-07</strain>
    </source>
</reference>
<organism evidence="1 2">
    <name type="scientific">Sorangium cellulosum</name>
    <name type="common">Polyangium cellulosum</name>
    <dbReference type="NCBI Taxonomy" id="56"/>
    <lineage>
        <taxon>Bacteria</taxon>
        <taxon>Pseudomonadati</taxon>
        <taxon>Myxococcota</taxon>
        <taxon>Polyangia</taxon>
        <taxon>Polyangiales</taxon>
        <taxon>Polyangiaceae</taxon>
        <taxon>Sorangium</taxon>
    </lineage>
</organism>
<evidence type="ECO:0000313" key="1">
    <source>
        <dbReference type="EMBL" id="KYF82489.1"/>
    </source>
</evidence>
<name>A0A150RQD6_SORCE</name>
<dbReference type="AlphaFoldDB" id="A0A150RQD6"/>